<dbReference type="InterPro" id="IPR032710">
    <property type="entry name" value="NTF2-like_dom_sf"/>
</dbReference>
<dbReference type="Proteomes" id="UP001337655">
    <property type="component" value="Unassembled WGS sequence"/>
</dbReference>
<dbReference type="SUPFAM" id="SSF54427">
    <property type="entry name" value="NTF2-like"/>
    <property type="match status" value="1"/>
</dbReference>
<gene>
    <name evidence="1" type="ORF">LTR77_006463</name>
</gene>
<reference evidence="1 2" key="1">
    <citation type="submission" date="2023-08" db="EMBL/GenBank/DDBJ databases">
        <title>Black Yeasts Isolated from many extreme environments.</title>
        <authorList>
            <person name="Coleine C."/>
            <person name="Stajich J.E."/>
            <person name="Selbmann L."/>
        </authorList>
    </citation>
    <scope>NUCLEOTIDE SEQUENCE [LARGE SCALE GENOMIC DNA]</scope>
    <source>
        <strain evidence="1 2">CCFEE 5935</strain>
    </source>
</reference>
<keyword evidence="2" id="KW-1185">Reference proteome</keyword>
<protein>
    <recommendedName>
        <fullName evidence="3">SnoaL-like domain-containing protein</fullName>
    </recommendedName>
</protein>
<dbReference type="AlphaFoldDB" id="A0AAV9P7Y5"/>
<evidence type="ECO:0000313" key="2">
    <source>
        <dbReference type="Proteomes" id="UP001337655"/>
    </source>
</evidence>
<comment type="caution">
    <text evidence="1">The sequence shown here is derived from an EMBL/GenBank/DDBJ whole genome shotgun (WGS) entry which is preliminary data.</text>
</comment>
<dbReference type="RefSeq" id="XP_064658620.1">
    <property type="nucleotide sequence ID" value="XM_064803705.1"/>
</dbReference>
<organism evidence="1 2">
    <name type="scientific">Saxophila tyrrhenica</name>
    <dbReference type="NCBI Taxonomy" id="1690608"/>
    <lineage>
        <taxon>Eukaryota</taxon>
        <taxon>Fungi</taxon>
        <taxon>Dikarya</taxon>
        <taxon>Ascomycota</taxon>
        <taxon>Pezizomycotina</taxon>
        <taxon>Dothideomycetes</taxon>
        <taxon>Dothideomycetidae</taxon>
        <taxon>Mycosphaerellales</taxon>
        <taxon>Extremaceae</taxon>
        <taxon>Saxophila</taxon>
    </lineage>
</organism>
<proteinExistence type="predicted"/>
<dbReference type="GeneID" id="89927803"/>
<accession>A0AAV9P7Y5</accession>
<dbReference type="EMBL" id="JAVRRT010000009">
    <property type="protein sequence ID" value="KAK5169154.1"/>
    <property type="molecule type" value="Genomic_DNA"/>
</dbReference>
<sequence length="140" mass="15580">MLNCINTKSWDDPCLRYLALDFNTNFDAANETIRATGTEELIGQLQRLLEAVPSYHSTFVDVAAEVNERAGKGTVWVLRTLSGFPDGLRRESVSAMDWERLQGSWYLVRHRGIRGAPGSDFGEDADGLLTNNETVLNSES</sequence>
<evidence type="ECO:0000313" key="1">
    <source>
        <dbReference type="EMBL" id="KAK5169154.1"/>
    </source>
</evidence>
<evidence type="ECO:0008006" key="3">
    <source>
        <dbReference type="Google" id="ProtNLM"/>
    </source>
</evidence>
<name>A0AAV9P7Y5_9PEZI</name>